<proteinExistence type="predicted"/>
<dbReference type="GO" id="GO:0005829">
    <property type="term" value="C:cytosol"/>
    <property type="evidence" value="ECO:0007669"/>
    <property type="project" value="GOC"/>
</dbReference>
<evidence type="ECO:0000259" key="2">
    <source>
        <dbReference type="Pfam" id="PF25808"/>
    </source>
</evidence>
<keyword evidence="4" id="KW-1185">Reference proteome</keyword>
<reference evidence="3 4" key="1">
    <citation type="journal article" date="2013" name="BMC Genomics">
        <title>Genome sequence and analysis of methylotrophic yeast Hansenula polymorpha DL1.</title>
        <authorList>
            <person name="Ravin N.V."/>
            <person name="Eldarov M.A."/>
            <person name="Kadnikov V.V."/>
            <person name="Beletsky A.V."/>
            <person name="Schneider J."/>
            <person name="Mardanova E.S."/>
            <person name="Smekalova E.M."/>
            <person name="Zvereva M.I."/>
            <person name="Dontsova O.A."/>
            <person name="Mardanov A.V."/>
            <person name="Skryabin K.G."/>
        </authorList>
    </citation>
    <scope>NUCLEOTIDE SEQUENCE [LARGE SCALE GENOMIC DNA]</scope>
    <source>
        <strain evidence="4">ATCC 26012 / BCRC 20466 / JCM 22074 / NRRL Y-7560 / DL-1</strain>
    </source>
</reference>
<dbReference type="PANTHER" id="PTHR21663:SF0">
    <property type="entry name" value="HEAT REPEAT-CONTAINING PROTEIN 5B"/>
    <property type="match status" value="1"/>
</dbReference>
<dbReference type="PANTHER" id="PTHR21663">
    <property type="entry name" value="HYPOTHETICAL HEAT DOMAIN-CONTAINING"/>
    <property type="match status" value="1"/>
</dbReference>
<evidence type="ECO:0000313" key="4">
    <source>
        <dbReference type="Proteomes" id="UP000008673"/>
    </source>
</evidence>
<feature type="compositionally biased region" description="Basic and acidic residues" evidence="1">
    <location>
        <begin position="1417"/>
        <end position="1443"/>
    </location>
</feature>
<dbReference type="EMBL" id="AEOI02000008">
    <property type="protein sequence ID" value="ESW98671.1"/>
    <property type="molecule type" value="Genomic_DNA"/>
</dbReference>
<dbReference type="GO" id="GO:0005794">
    <property type="term" value="C:Golgi apparatus"/>
    <property type="evidence" value="ECO:0007669"/>
    <property type="project" value="TreeGrafter"/>
</dbReference>
<name>W1QC96_OGAPD</name>
<dbReference type="OMA" id="HANIRYY"/>
<feature type="domain" description="LAA1-like C-terminal TPR repeats" evidence="2">
    <location>
        <begin position="1979"/>
        <end position="2130"/>
    </location>
</feature>
<dbReference type="KEGG" id="opa:HPODL_04284"/>
<dbReference type="SUPFAM" id="SSF48371">
    <property type="entry name" value="ARM repeat"/>
    <property type="match status" value="1"/>
</dbReference>
<dbReference type="GO" id="GO:0006897">
    <property type="term" value="P:endocytosis"/>
    <property type="evidence" value="ECO:0007669"/>
    <property type="project" value="TreeGrafter"/>
</dbReference>
<dbReference type="eggNOG" id="KOG1822">
    <property type="taxonomic scope" value="Eukaryota"/>
</dbReference>
<dbReference type="InterPro" id="IPR040108">
    <property type="entry name" value="Laa1/Sip1/HEATR5"/>
</dbReference>
<accession>W1QC96</accession>
<feature type="region of interest" description="Disordered" evidence="1">
    <location>
        <begin position="1382"/>
        <end position="1447"/>
    </location>
</feature>
<dbReference type="HOGENOM" id="CLU_231814_0_0_1"/>
<dbReference type="InterPro" id="IPR057981">
    <property type="entry name" value="TPR_LAA1-like_C"/>
</dbReference>
<sequence length="2146" mass="242013">MDKFAFTQLQPTLLQDNNKESGRTVQACIATYLTNLHTHLESEDLDNPSLTFASEQLDLLIDHFTTTFNDVPEVYHLSTWVNTLLAKTYTLVLSQMLKNAHDRFNIKLIDVTNKMVNILVDFKKLSIKSTWYSSLKHMALAFVQLTFAQFGGFLNSYKNLLLTTIYKYLTKCHDNYNTAIDSGVFKANYFTDMVLALDVILSNDNSSNTLDDKLLGRLLKLTKYLTQKNSSHTYIYPLLSVSYAYNTLVHLLKSDRYVLSIISRKSTPSVTSYLTSITPYLNDLTAALSTQEPKLRVVISKNIADLLVFNVIVFGVNLGEEEKCFEYTLSYLMANYTKESHTQEIRTGLVEAIVQLMSKMNLYYTTNSVRIGYKNGINYMILKFLETLNIIYYHIFGKGMSVNQLKPSKDDRFFKVTDNFDNPIEILNQIDTLYSFFLREVDSDINRLIILSKIVYGSTSESNVVKFPSLIEAVPAPDHDVDNQYYVLSLLKLSQLLIDQLDEYVLSQQDGISDSHDSFASQLCSTLFELCKHKNFKIRVVAVDSITRLISIKPELSFNILNESLSTLLASFDEGKGDMNFLFNENHGLAFLIASILSTCPKEHINADFVLQVFSMSTNFLKKFNSTVIMGNLFGSGSGNYVSNVNYEKQLVSWIILMGLFNYATENDGSSGSNFFLLECSQFITIWKNLLTHSMPSDFVQTSTVDGFTKITNLNEIMKLVEIKNQSLVCLLSYTNYLSSTRSSIESSSKSSLLTPEIALSLNQIVNKSFVFISNLKMQVSNLSVPPMLERTIKLHKLRVYQNHIKLQPFLPKSDSNSSLLLDVVENICKSGIKTKKLNTFKVDELLVKSTTLRKQKPSDEIKTIDELPIQSLYTVESNRIKSHLAPLTVFDSDGIDQSSFLNDYLMYLYQGSTCFGYTDFSLSPPDLDTMLVDISVEILALSFGFLSSKVQISILENIQEILFPNSGHASNITVQNVCVSIHSVVSYMHNHNETFKQSASHPKMEFSNSVSVLLIDLLKRIYAEYSEFDGLAELNSDAIGLICSLTASKEGMLAEQIAIFIKSIVKNAEPNSRSFDSLTLSKISEYSNLMNITNIFSVLLTLVLDPHPLVHASALDSLTTVISSQRQVELIGPLLTNLLAAMENVLNSDEFGFNSPITVSSNLNYRAGQNSVVLLARLARVIINSSGPTIGLWEISQKQKLKNILFGLISLEKKEVEGISRELLKALEELLIFDNSLISMETYIKFVKFSIINNIKVGVSNGHYIASEESTEIYPVTTSDINWRLALESYNQLLKLGNSIDSEMEQFLWISLEYADSSTVKEVFSNLLEFSSAAEKVQWFEKLVKLFNVSKHVLYEPLLSKYRKRINHSGALFNPMRFKKPVSVKPKPKSKSSTPVPAPTLKPEHSDLEMDEEGETFAHSEEDESSIKREDTRDSSRKEARPPHAHAAMVQSMVLENETTKWKFKKYILQLLTVVVSSAREDSRLQKYISTKISELVEIAFICSTSSLIQLRISSLELIGHIIDIYGNMSDPLYPEVSLLGQQSAQITTAIVPAFSKDSNIGLACTAVVLASKLLSSNIGQVSRMHRIVNVLTTSLEEFAHAKGSGNEISNGVPKNLKIGEVSVLTAKSQNKLLVYILQAWSRIKVNTAGHSDTSQLVDKYINILTPLWLYSLRDFAMMKYGSQFLITNSDDVDINTYEQCWVDFVEVIGVIANENSAHLNELLRDDGSNFFLVLFGQCIDHLIKVSSKTKQAVTAYDFRVLDALAGILKLKSGLQLVFDDSIFVEFIDLLDRLVLISDPSFKLKLLELASGVFESYFKTSSNSKSPEELHSDVDKLFELLRINMLAIIQILPFIRDRELGRTPLKAIESHDLILLKKAFDLSLNMIAYLPEVIQLDLHTCFLFAFTLVYELNNSDIIAILLPTLKRIISSLAHIDPRNSATSRFFHSIRKHLNVSNKNSILTVFIVITTTDELHLTEEEAGKVSEFIINGLLSEETSLNTISIQAIKTLIKNNEKTGLILEKLIPQLVDQVYQSKLKEPRLILEILIVLTRSVSSDKIEGCLKICVPIILWFDEFTSRKYENYLHHKLLDLIQHSPAHFKSFVDSCSEDQKQNLERLVKLATAPETETETVLEEFSHIKLKTFG</sequence>
<dbReference type="Proteomes" id="UP000008673">
    <property type="component" value="Unassembled WGS sequence"/>
</dbReference>
<dbReference type="GO" id="GO:0042147">
    <property type="term" value="P:retrograde transport, endosome to Golgi"/>
    <property type="evidence" value="ECO:0007669"/>
    <property type="project" value="TreeGrafter"/>
</dbReference>
<dbReference type="GO" id="GO:0016020">
    <property type="term" value="C:membrane"/>
    <property type="evidence" value="ECO:0007669"/>
    <property type="project" value="TreeGrafter"/>
</dbReference>
<organism evidence="3 4">
    <name type="scientific">Ogataea parapolymorpha (strain ATCC 26012 / BCRC 20466 / JCM 22074 / NRRL Y-7560 / DL-1)</name>
    <name type="common">Yeast</name>
    <name type="synonym">Hansenula polymorpha</name>
    <dbReference type="NCBI Taxonomy" id="871575"/>
    <lineage>
        <taxon>Eukaryota</taxon>
        <taxon>Fungi</taxon>
        <taxon>Dikarya</taxon>
        <taxon>Ascomycota</taxon>
        <taxon>Saccharomycotina</taxon>
        <taxon>Pichiomycetes</taxon>
        <taxon>Pichiales</taxon>
        <taxon>Pichiaceae</taxon>
        <taxon>Ogataea</taxon>
    </lineage>
</organism>
<dbReference type="Pfam" id="PF25808">
    <property type="entry name" value="TPR_LAA1_C"/>
    <property type="match status" value="1"/>
</dbReference>
<dbReference type="GeneID" id="25773712"/>
<evidence type="ECO:0000313" key="3">
    <source>
        <dbReference type="EMBL" id="ESW98671.1"/>
    </source>
</evidence>
<dbReference type="GO" id="GO:0030139">
    <property type="term" value="C:endocytic vesicle"/>
    <property type="evidence" value="ECO:0007669"/>
    <property type="project" value="TreeGrafter"/>
</dbReference>
<dbReference type="Pfam" id="PF20210">
    <property type="entry name" value="Laa1_Sip1_HTR5"/>
    <property type="match status" value="1"/>
</dbReference>
<dbReference type="GO" id="GO:0008104">
    <property type="term" value="P:intracellular protein localization"/>
    <property type="evidence" value="ECO:0007669"/>
    <property type="project" value="TreeGrafter"/>
</dbReference>
<protein>
    <recommendedName>
        <fullName evidence="2">LAA1-like C-terminal TPR repeats domain-containing protein</fullName>
    </recommendedName>
</protein>
<dbReference type="InterPro" id="IPR046837">
    <property type="entry name" value="Laa1/Sip1/HEATR5-like_HEAT"/>
</dbReference>
<dbReference type="OrthoDB" id="192608at2759"/>
<gene>
    <name evidence="3" type="ORF">HPODL_04284</name>
</gene>
<evidence type="ECO:0000256" key="1">
    <source>
        <dbReference type="SAM" id="MobiDB-lite"/>
    </source>
</evidence>
<comment type="caution">
    <text evidence="3">The sequence shown here is derived from an EMBL/GenBank/DDBJ whole genome shotgun (WGS) entry which is preliminary data.</text>
</comment>
<dbReference type="STRING" id="871575.W1QC96"/>
<feature type="compositionally biased region" description="Basic residues" evidence="1">
    <location>
        <begin position="1382"/>
        <end position="1391"/>
    </location>
</feature>
<dbReference type="InterPro" id="IPR016024">
    <property type="entry name" value="ARM-type_fold"/>
</dbReference>
<dbReference type="RefSeq" id="XP_013934554.1">
    <property type="nucleotide sequence ID" value="XM_014079079.1"/>
</dbReference>